<proteinExistence type="predicted"/>
<comment type="caution">
    <text evidence="1">The sequence shown here is derived from an EMBL/GenBank/DDBJ whole genome shotgun (WGS) entry which is preliminary data.</text>
</comment>
<feature type="non-terminal residue" evidence="1">
    <location>
        <position position="63"/>
    </location>
</feature>
<dbReference type="SUPFAM" id="SSF143011">
    <property type="entry name" value="RelE-like"/>
    <property type="match status" value="1"/>
</dbReference>
<organism evidence="1 2">
    <name type="scientific">Candidatus Nealsonbacteria bacterium CG_4_9_14_3_um_filter_37_13</name>
    <dbReference type="NCBI Taxonomy" id="1974695"/>
    <lineage>
        <taxon>Bacteria</taxon>
        <taxon>Candidatus Nealsoniibacteriota</taxon>
    </lineage>
</organism>
<dbReference type="Gene3D" id="3.30.2310.20">
    <property type="entry name" value="RelE-like"/>
    <property type="match status" value="1"/>
</dbReference>
<dbReference type="InterPro" id="IPR035093">
    <property type="entry name" value="RelE/ParE_toxin_dom_sf"/>
</dbReference>
<gene>
    <name evidence="1" type="ORF">CO145_00550</name>
</gene>
<protein>
    <submittedName>
        <fullName evidence="1">Type II toxin-antitoxin system mRNA interferase toxin, RelE/StbE family</fullName>
    </submittedName>
</protein>
<dbReference type="AlphaFoldDB" id="A0A2M7Z5L5"/>
<name>A0A2M7Z5L5_9BACT</name>
<accession>A0A2M7Z5L5</accession>
<dbReference type="EMBL" id="PFVR01000015">
    <property type="protein sequence ID" value="PJA84808.1"/>
    <property type="molecule type" value="Genomic_DNA"/>
</dbReference>
<dbReference type="Proteomes" id="UP000231034">
    <property type="component" value="Unassembled WGS sequence"/>
</dbReference>
<evidence type="ECO:0000313" key="1">
    <source>
        <dbReference type="EMBL" id="PJA84808.1"/>
    </source>
</evidence>
<reference evidence="2" key="1">
    <citation type="submission" date="2017-09" db="EMBL/GenBank/DDBJ databases">
        <title>Depth-based differentiation of microbial function through sediment-hosted aquifers and enrichment of novel symbionts in the deep terrestrial subsurface.</title>
        <authorList>
            <person name="Probst A.J."/>
            <person name="Ladd B."/>
            <person name="Jarett J.K."/>
            <person name="Geller-Mcgrath D.E."/>
            <person name="Sieber C.M.K."/>
            <person name="Emerson J.B."/>
            <person name="Anantharaman K."/>
            <person name="Thomas B.C."/>
            <person name="Malmstrom R."/>
            <person name="Stieglmeier M."/>
            <person name="Klingl A."/>
            <person name="Woyke T."/>
            <person name="Ryan C.M."/>
            <person name="Banfield J.F."/>
        </authorList>
    </citation>
    <scope>NUCLEOTIDE SEQUENCE [LARGE SCALE GENOMIC DNA]</scope>
</reference>
<sequence>MANLSNWQFEITDVGKADLARLDKEVQGRVLEKLKWFTENFQDITPLPLGGQWRGFFKLRAGE</sequence>
<evidence type="ECO:0000313" key="2">
    <source>
        <dbReference type="Proteomes" id="UP000231034"/>
    </source>
</evidence>